<dbReference type="Gene3D" id="3.30.230.130">
    <property type="entry name" value="Cullin, Chain C, Domain 2"/>
    <property type="match status" value="1"/>
</dbReference>
<dbReference type="GO" id="GO:0006511">
    <property type="term" value="P:ubiquitin-dependent protein catabolic process"/>
    <property type="evidence" value="ECO:0007669"/>
    <property type="project" value="InterPro"/>
</dbReference>
<keyword evidence="4" id="KW-1185">Reference proteome</keyword>
<dbReference type="PROSITE" id="PS50069">
    <property type="entry name" value="CULLIN_2"/>
    <property type="match status" value="1"/>
</dbReference>
<comment type="similarity">
    <text evidence="1">Belongs to the cullin family.</text>
</comment>
<evidence type="ECO:0000256" key="1">
    <source>
        <dbReference type="PROSITE-ProRule" id="PRU00330"/>
    </source>
</evidence>
<comment type="caution">
    <text evidence="3">The sequence shown here is derived from an EMBL/GenBank/DDBJ whole genome shotgun (WGS) entry which is preliminary data.</text>
</comment>
<dbReference type="EMBL" id="CASHTH010002465">
    <property type="protein sequence ID" value="CAI8030240.1"/>
    <property type="molecule type" value="Genomic_DNA"/>
</dbReference>
<dbReference type="InterPro" id="IPR016158">
    <property type="entry name" value="Cullin_homology"/>
</dbReference>
<sequence length="131" mass="15048">MVVDMKLSEDCMASFQEHLSISSSSLPLAFTTLVLQSAAWPFSKPTGNFNVPPQMLSVIEKFERFYETKYTGRKLSWLYHMSLGDLRLNYLKKQYTVSATTHQMAYCWLSTPLNNTPSAPCYSTLDWTTKR</sequence>
<organism evidence="3 4">
    <name type="scientific">Geodia barretti</name>
    <name type="common">Barrett's horny sponge</name>
    <dbReference type="NCBI Taxonomy" id="519541"/>
    <lineage>
        <taxon>Eukaryota</taxon>
        <taxon>Metazoa</taxon>
        <taxon>Porifera</taxon>
        <taxon>Demospongiae</taxon>
        <taxon>Heteroscleromorpha</taxon>
        <taxon>Tetractinellida</taxon>
        <taxon>Astrophorina</taxon>
        <taxon>Geodiidae</taxon>
        <taxon>Geodia</taxon>
    </lineage>
</organism>
<protein>
    <submittedName>
        <fullName evidence="3">Cullin-1</fullName>
    </submittedName>
</protein>
<dbReference type="PANTHER" id="PTHR11932">
    <property type="entry name" value="CULLIN"/>
    <property type="match status" value="1"/>
</dbReference>
<proteinExistence type="inferred from homology"/>
<accession>A0AA35SHJ8</accession>
<dbReference type="SMART" id="SM00182">
    <property type="entry name" value="CULLIN"/>
    <property type="match status" value="1"/>
</dbReference>
<dbReference type="InterPro" id="IPR059120">
    <property type="entry name" value="Cullin-like_AB"/>
</dbReference>
<gene>
    <name evidence="3" type="ORF">GBAR_LOCUS17152</name>
</gene>
<dbReference type="Proteomes" id="UP001174909">
    <property type="component" value="Unassembled WGS sequence"/>
</dbReference>
<dbReference type="Pfam" id="PF26557">
    <property type="entry name" value="Cullin_AB"/>
    <property type="match status" value="1"/>
</dbReference>
<name>A0AA35SHJ8_GEOBA</name>
<dbReference type="SUPFAM" id="SSF75632">
    <property type="entry name" value="Cullin homology domain"/>
    <property type="match status" value="1"/>
</dbReference>
<dbReference type="InterPro" id="IPR036317">
    <property type="entry name" value="Cullin_homology_sf"/>
</dbReference>
<evidence type="ECO:0000313" key="3">
    <source>
        <dbReference type="EMBL" id="CAI8030240.1"/>
    </source>
</evidence>
<reference evidence="3" key="1">
    <citation type="submission" date="2023-03" db="EMBL/GenBank/DDBJ databases">
        <authorList>
            <person name="Steffen K."/>
            <person name="Cardenas P."/>
        </authorList>
    </citation>
    <scope>NUCLEOTIDE SEQUENCE</scope>
</reference>
<dbReference type="AlphaFoldDB" id="A0AA35SHJ8"/>
<dbReference type="GO" id="GO:0031625">
    <property type="term" value="F:ubiquitin protein ligase binding"/>
    <property type="evidence" value="ECO:0007669"/>
    <property type="project" value="InterPro"/>
</dbReference>
<dbReference type="InterPro" id="IPR045093">
    <property type="entry name" value="Cullin"/>
</dbReference>
<evidence type="ECO:0000313" key="4">
    <source>
        <dbReference type="Proteomes" id="UP001174909"/>
    </source>
</evidence>
<feature type="domain" description="Cullin family profile" evidence="2">
    <location>
        <begin position="1"/>
        <end position="105"/>
    </location>
</feature>
<evidence type="ECO:0000259" key="2">
    <source>
        <dbReference type="PROSITE" id="PS50069"/>
    </source>
</evidence>